<evidence type="ECO:0000313" key="3">
    <source>
        <dbReference type="EMBL" id="CAD9260144.1"/>
    </source>
</evidence>
<dbReference type="Pfam" id="PF03259">
    <property type="entry name" value="Robl_LC7"/>
    <property type="match status" value="1"/>
</dbReference>
<evidence type="ECO:0000256" key="1">
    <source>
        <dbReference type="ARBA" id="ARBA00007191"/>
    </source>
</evidence>
<dbReference type="AlphaFoldDB" id="A0A7S1XSZ1"/>
<accession>A0A7S1XSZ1</accession>
<dbReference type="SUPFAM" id="SSF103196">
    <property type="entry name" value="Roadblock/LC7 domain"/>
    <property type="match status" value="1"/>
</dbReference>
<comment type="similarity">
    <text evidence="1">Belongs to the GAMAD family.</text>
</comment>
<feature type="domain" description="Roadblock/LAMTOR2" evidence="2">
    <location>
        <begin position="9"/>
        <end position="100"/>
    </location>
</feature>
<gene>
    <name evidence="3" type="ORF">PPAR1163_LOCUS18522</name>
</gene>
<dbReference type="SMART" id="SM00960">
    <property type="entry name" value="Robl_LC7"/>
    <property type="match status" value="1"/>
</dbReference>
<reference evidence="3" key="1">
    <citation type="submission" date="2021-01" db="EMBL/GenBank/DDBJ databases">
        <authorList>
            <person name="Corre E."/>
            <person name="Pelletier E."/>
            <person name="Niang G."/>
            <person name="Scheremetjew M."/>
            <person name="Finn R."/>
            <person name="Kale V."/>
            <person name="Holt S."/>
            <person name="Cochrane G."/>
            <person name="Meng A."/>
            <person name="Brown T."/>
            <person name="Cohen L."/>
        </authorList>
    </citation>
    <scope>NUCLEOTIDE SEQUENCE</scope>
    <source>
        <strain evidence="3">CCMP2877</strain>
    </source>
</reference>
<protein>
    <recommendedName>
        <fullName evidence="2">Roadblock/LAMTOR2 domain-containing protein</fullName>
    </recommendedName>
</protein>
<dbReference type="InterPro" id="IPR004942">
    <property type="entry name" value="Roadblock/LAMTOR2_dom"/>
</dbReference>
<dbReference type="PANTHER" id="PTHR10779">
    <property type="entry name" value="DYNEIN LIGHT CHAIN ROADBLOCK"/>
    <property type="match status" value="1"/>
</dbReference>
<name>A0A7S1XSZ1_9STRA</name>
<dbReference type="EMBL" id="HBGJ01029324">
    <property type="protein sequence ID" value="CAD9260144.1"/>
    <property type="molecule type" value="Transcribed_RNA"/>
</dbReference>
<proteinExistence type="inferred from homology"/>
<sequence>MQSQQVNEAEEVIKELKMVPGFHSYMILNNDGIVIKWENMQYRSAIQCAHLVLDLVAKSKKYIRELFEVPDNEVESLRLRSKNFELIVAQHGSFTLVVKQLSQLEMAKPPEEEEDGEKKV</sequence>
<organism evidence="3">
    <name type="scientific">Phaeomonas parva</name>
    <dbReference type="NCBI Taxonomy" id="124430"/>
    <lineage>
        <taxon>Eukaryota</taxon>
        <taxon>Sar</taxon>
        <taxon>Stramenopiles</taxon>
        <taxon>Ochrophyta</taxon>
        <taxon>Pinguiophyceae</taxon>
        <taxon>Pinguiochrysidales</taxon>
        <taxon>Pinguiochrysidaceae</taxon>
        <taxon>Phaeomonas</taxon>
    </lineage>
</organism>
<evidence type="ECO:0000259" key="2">
    <source>
        <dbReference type="SMART" id="SM00960"/>
    </source>
</evidence>
<dbReference type="Gene3D" id="3.30.450.30">
    <property type="entry name" value="Dynein light chain 2a, cytoplasmic"/>
    <property type="match status" value="1"/>
</dbReference>